<sequence length="91" mass="10495">MPEDLYGPLRCMNPYCPTLCELPLDGRPGAFCSAVCKSRYSRRRAELARDLRDLEVAIGAAPKKDRPELRRRRKALRFHLMRHPVIDTTLS</sequence>
<keyword evidence="2" id="KW-1185">Reference proteome</keyword>
<dbReference type="RefSeq" id="WP_227576893.1">
    <property type="nucleotide sequence ID" value="NZ_CP101987.1"/>
</dbReference>
<evidence type="ECO:0000313" key="2">
    <source>
        <dbReference type="Proteomes" id="UP001316384"/>
    </source>
</evidence>
<name>A0ABY5KQ38_9CELL</name>
<organism evidence="1 2">
    <name type="scientific">Cellulomonas xiejunii</name>
    <dbReference type="NCBI Taxonomy" id="2968083"/>
    <lineage>
        <taxon>Bacteria</taxon>
        <taxon>Bacillati</taxon>
        <taxon>Actinomycetota</taxon>
        <taxon>Actinomycetes</taxon>
        <taxon>Micrococcales</taxon>
        <taxon>Cellulomonadaceae</taxon>
        <taxon>Cellulomonas</taxon>
    </lineage>
</organism>
<reference evidence="1 2" key="1">
    <citation type="submission" date="2022-07" db="EMBL/GenBank/DDBJ databases">
        <title>Novel species in genus cellulomonas.</title>
        <authorList>
            <person name="Ye L."/>
        </authorList>
    </citation>
    <scope>NUCLEOTIDE SEQUENCE [LARGE SCALE GENOMIC DNA]</scope>
    <source>
        <strain evidence="2">zg-B89</strain>
    </source>
</reference>
<proteinExistence type="predicted"/>
<evidence type="ECO:0000313" key="1">
    <source>
        <dbReference type="EMBL" id="UUI71859.1"/>
    </source>
</evidence>
<dbReference type="Proteomes" id="UP001316384">
    <property type="component" value="Chromosome"/>
</dbReference>
<gene>
    <name evidence="1" type="ORF">NP048_19065</name>
</gene>
<accession>A0ABY5KQ38</accession>
<evidence type="ECO:0008006" key="3">
    <source>
        <dbReference type="Google" id="ProtNLM"/>
    </source>
</evidence>
<dbReference type="EMBL" id="CP101987">
    <property type="protein sequence ID" value="UUI71859.1"/>
    <property type="molecule type" value="Genomic_DNA"/>
</dbReference>
<protein>
    <recommendedName>
        <fullName evidence="3">DUF2116 family Zn-ribbon domain-containing protein</fullName>
    </recommendedName>
</protein>